<dbReference type="Gene3D" id="3.40.190.170">
    <property type="entry name" value="Bacterial extracellular solute-binding protein, family 7"/>
    <property type="match status" value="1"/>
</dbReference>
<dbReference type="PANTHER" id="PTHR33376">
    <property type="match status" value="1"/>
</dbReference>
<evidence type="ECO:0000256" key="2">
    <source>
        <dbReference type="ARBA" id="ARBA00022448"/>
    </source>
</evidence>
<dbReference type="InterPro" id="IPR004682">
    <property type="entry name" value="TRAP_DctP"/>
</dbReference>
<evidence type="ECO:0000256" key="3">
    <source>
        <dbReference type="ARBA" id="ARBA00022729"/>
    </source>
</evidence>
<evidence type="ECO:0000313" key="4">
    <source>
        <dbReference type="EMBL" id="SFM46960.1"/>
    </source>
</evidence>
<dbReference type="OrthoDB" id="8690069at2"/>
<dbReference type="InterPro" id="IPR018389">
    <property type="entry name" value="DctP_fam"/>
</dbReference>
<sequence>MKRLWFRTSFITLLLTLFAFVLTPIATVHAQKTIRVATVALPETTIYKGLLKWQELLNDRSGGKLKVKILGRGVMGGDREMIEACRLGTLDSAVVSGSVIANIVPQFAMIAMPYLFNSHEEANAFLDGKIGQKLFKLLEEKEIVGIGWATWSFRGIWNNVRPINGPEDLKGLKIRTVETPLDMAIITYMGGIPTPMAWSECLMGLRQGTVDGISTTYGLGYDLKLYEIAKYATKTMHYYESAPLIMSKKLFSTFTPEEQKIIKETGAEAMKWARLQQQEVDEKSKELLEAKGVKVNYLTEAAFNEFRERTKPIYVSFRNKIGPEFMDEALQFLEELRKSQK</sequence>
<gene>
    <name evidence="4" type="ORF">SAMN05660836_00384</name>
</gene>
<dbReference type="AlphaFoldDB" id="A0A1I4R4V3"/>
<dbReference type="GO" id="GO:0030288">
    <property type="term" value="C:outer membrane-bounded periplasmic space"/>
    <property type="evidence" value="ECO:0007669"/>
    <property type="project" value="InterPro"/>
</dbReference>
<comment type="similarity">
    <text evidence="1">Belongs to the bacterial solute-binding protein 7 family.</text>
</comment>
<dbReference type="STRING" id="39841.SAMN05660836_00384"/>
<keyword evidence="2" id="KW-0813">Transport</keyword>
<evidence type="ECO:0000313" key="5">
    <source>
        <dbReference type="Proteomes" id="UP000199611"/>
    </source>
</evidence>
<dbReference type="EMBL" id="FOUU01000001">
    <property type="protein sequence ID" value="SFM46960.1"/>
    <property type="molecule type" value="Genomic_DNA"/>
</dbReference>
<dbReference type="PIRSF" id="PIRSF006470">
    <property type="entry name" value="DctB"/>
    <property type="match status" value="1"/>
</dbReference>
<reference evidence="4 5" key="1">
    <citation type="submission" date="2016-10" db="EMBL/GenBank/DDBJ databases">
        <authorList>
            <person name="de Groot N.N."/>
        </authorList>
    </citation>
    <scope>NUCLEOTIDE SEQUENCE [LARGE SCALE GENOMIC DNA]</scope>
    <source>
        <strain evidence="4 5">DSM 9990</strain>
    </source>
</reference>
<dbReference type="Pfam" id="PF03480">
    <property type="entry name" value="DctP"/>
    <property type="match status" value="1"/>
</dbReference>
<dbReference type="CDD" id="cd13603">
    <property type="entry name" value="PBP2_TRAP_Siap_TeaA_like"/>
    <property type="match status" value="1"/>
</dbReference>
<dbReference type="NCBIfam" id="NF037995">
    <property type="entry name" value="TRAP_S1"/>
    <property type="match status" value="1"/>
</dbReference>
<name>A0A1I4R4V3_9BACT</name>
<keyword evidence="4" id="KW-0675">Receptor</keyword>
<accession>A0A1I4R4V3</accession>
<dbReference type="RefSeq" id="WP_093393065.1">
    <property type="nucleotide sequence ID" value="NZ_FOUU01000001.1"/>
</dbReference>
<organism evidence="4 5">
    <name type="scientific">Thermodesulforhabdus norvegica</name>
    <dbReference type="NCBI Taxonomy" id="39841"/>
    <lineage>
        <taxon>Bacteria</taxon>
        <taxon>Pseudomonadati</taxon>
        <taxon>Thermodesulfobacteriota</taxon>
        <taxon>Syntrophobacteria</taxon>
        <taxon>Syntrophobacterales</taxon>
        <taxon>Thermodesulforhabdaceae</taxon>
        <taxon>Thermodesulforhabdus</taxon>
    </lineage>
</organism>
<protein>
    <submittedName>
        <fullName evidence="4">Tripartite ATP-independent transporter solute receptor, DctP family</fullName>
    </submittedName>
</protein>
<dbReference type="InterPro" id="IPR038404">
    <property type="entry name" value="TRAP_DctP_sf"/>
</dbReference>
<dbReference type="GO" id="GO:0055085">
    <property type="term" value="P:transmembrane transport"/>
    <property type="evidence" value="ECO:0007669"/>
    <property type="project" value="InterPro"/>
</dbReference>
<keyword evidence="3" id="KW-0732">Signal</keyword>
<dbReference type="PANTHER" id="PTHR33376:SF7">
    <property type="entry name" value="C4-DICARBOXYLATE-BINDING PROTEIN DCTB"/>
    <property type="match status" value="1"/>
</dbReference>
<evidence type="ECO:0000256" key="1">
    <source>
        <dbReference type="ARBA" id="ARBA00009023"/>
    </source>
</evidence>
<keyword evidence="5" id="KW-1185">Reference proteome</keyword>
<dbReference type="NCBIfam" id="TIGR00787">
    <property type="entry name" value="dctP"/>
    <property type="match status" value="1"/>
</dbReference>
<proteinExistence type="inferred from homology"/>
<dbReference type="Proteomes" id="UP000199611">
    <property type="component" value="Unassembled WGS sequence"/>
</dbReference>